<dbReference type="EC" id="2.7.4.16" evidence="2"/>
<evidence type="ECO:0000259" key="3">
    <source>
        <dbReference type="Pfam" id="PF00586"/>
    </source>
</evidence>
<evidence type="ECO:0000256" key="2">
    <source>
        <dbReference type="HAMAP-Rule" id="MF_02128"/>
    </source>
</evidence>
<keyword evidence="2" id="KW-0460">Magnesium</keyword>
<dbReference type="InterPro" id="IPR006283">
    <property type="entry name" value="ThiL-like"/>
</dbReference>
<comment type="catalytic activity">
    <reaction evidence="2">
        <text>thiamine phosphate + ATP = thiamine diphosphate + ADP</text>
        <dbReference type="Rhea" id="RHEA:15913"/>
        <dbReference type="ChEBI" id="CHEBI:30616"/>
        <dbReference type="ChEBI" id="CHEBI:37575"/>
        <dbReference type="ChEBI" id="CHEBI:58937"/>
        <dbReference type="ChEBI" id="CHEBI:456216"/>
        <dbReference type="EC" id="2.7.4.16"/>
    </reaction>
</comment>
<dbReference type="GO" id="GO:0009229">
    <property type="term" value="P:thiamine diphosphate biosynthetic process"/>
    <property type="evidence" value="ECO:0007669"/>
    <property type="project" value="UniProtKB-UniRule"/>
</dbReference>
<dbReference type="GO" id="GO:0009030">
    <property type="term" value="F:thiamine-phosphate kinase activity"/>
    <property type="evidence" value="ECO:0007669"/>
    <property type="project" value="UniProtKB-UniRule"/>
</dbReference>
<keyword evidence="6" id="KW-1185">Reference proteome</keyword>
<comment type="function">
    <text evidence="2">Catalyzes the ATP-dependent phosphorylation of thiamine-monophosphate (TMP) to form thiamine-pyrophosphate (TPP), the active form of vitamin B1.</text>
</comment>
<name>A0A1T4XKQ0_9GAMM</name>
<dbReference type="GO" id="GO:0009228">
    <property type="term" value="P:thiamine biosynthetic process"/>
    <property type="evidence" value="ECO:0007669"/>
    <property type="project" value="UniProtKB-KW"/>
</dbReference>
<feature type="binding site" evidence="2">
    <location>
        <position position="244"/>
    </location>
    <ligand>
        <name>Mg(2+)</name>
        <dbReference type="ChEBI" id="CHEBI:18420"/>
        <label>5</label>
    </ligand>
</feature>
<comment type="pathway">
    <text evidence="2">Cofactor biosynthesis; thiamine diphosphate biosynthesis; thiamine diphosphate from thiamine phosphate: step 1/1.</text>
</comment>
<dbReference type="NCBIfam" id="TIGR01379">
    <property type="entry name" value="thiL"/>
    <property type="match status" value="1"/>
</dbReference>
<dbReference type="Gene3D" id="3.30.1330.10">
    <property type="entry name" value="PurM-like, N-terminal domain"/>
    <property type="match status" value="1"/>
</dbReference>
<evidence type="ECO:0000313" key="5">
    <source>
        <dbReference type="EMBL" id="SKA90120.1"/>
    </source>
</evidence>
<dbReference type="UniPathway" id="UPA00060">
    <property type="reaction ID" value="UER00142"/>
</dbReference>
<keyword evidence="2" id="KW-0067">ATP-binding</keyword>
<dbReference type="GO" id="GO:0005524">
    <property type="term" value="F:ATP binding"/>
    <property type="evidence" value="ECO:0007669"/>
    <property type="project" value="UniProtKB-UniRule"/>
</dbReference>
<feature type="binding site" evidence="2">
    <location>
        <position position="105"/>
    </location>
    <ligand>
        <name>Mg(2+)</name>
        <dbReference type="ChEBI" id="CHEBI:18420"/>
        <label>3</label>
    </ligand>
</feature>
<comment type="similarity">
    <text evidence="2">Belongs to the thiamine-monophosphate kinase family.</text>
</comment>
<evidence type="ECO:0000256" key="1">
    <source>
        <dbReference type="ARBA" id="ARBA00022977"/>
    </source>
</evidence>
<dbReference type="InterPro" id="IPR036676">
    <property type="entry name" value="PurM-like_C_sf"/>
</dbReference>
<keyword evidence="2" id="KW-0479">Metal-binding</keyword>
<dbReference type="GO" id="GO:0000287">
    <property type="term" value="F:magnesium ion binding"/>
    <property type="evidence" value="ECO:0007669"/>
    <property type="project" value="UniProtKB-UniRule"/>
</dbReference>
<feature type="binding site" evidence="2">
    <location>
        <position position="152"/>
    </location>
    <ligand>
        <name>Mg(2+)</name>
        <dbReference type="ChEBI" id="CHEBI:18420"/>
        <label>1</label>
    </ligand>
</feature>
<keyword evidence="2 5" id="KW-0418">Kinase</keyword>
<dbReference type="PIRSF" id="PIRSF005303">
    <property type="entry name" value="Thiam_monoph_kin"/>
    <property type="match status" value="1"/>
</dbReference>
<dbReference type="Gene3D" id="3.90.650.10">
    <property type="entry name" value="PurM-like C-terminal domain"/>
    <property type="match status" value="1"/>
</dbReference>
<feature type="domain" description="PurM-like N-terminal" evidence="3">
    <location>
        <begin position="58"/>
        <end position="167"/>
    </location>
</feature>
<dbReference type="InterPro" id="IPR036921">
    <property type="entry name" value="PurM-like_N_sf"/>
</dbReference>
<dbReference type="EMBL" id="FUYB01000019">
    <property type="protein sequence ID" value="SKA90120.1"/>
    <property type="molecule type" value="Genomic_DNA"/>
</dbReference>
<feature type="binding site" evidence="2">
    <location>
        <position position="344"/>
    </location>
    <ligand>
        <name>substrate</name>
    </ligand>
</feature>
<dbReference type="STRING" id="92487.SAMN02745130_03100"/>
<feature type="binding site" evidence="2">
    <location>
        <position position="291"/>
    </location>
    <ligand>
        <name>substrate</name>
    </ligand>
</feature>
<reference evidence="5 6" key="1">
    <citation type="submission" date="2017-02" db="EMBL/GenBank/DDBJ databases">
        <authorList>
            <person name="Peterson S.W."/>
        </authorList>
    </citation>
    <scope>NUCLEOTIDE SEQUENCE [LARGE SCALE GENOMIC DNA]</scope>
    <source>
        <strain evidence="5 6">ATCC 49788</strain>
    </source>
</reference>
<keyword evidence="1 2" id="KW-0784">Thiamine biosynthesis</keyword>
<dbReference type="InterPro" id="IPR016188">
    <property type="entry name" value="PurM-like_N"/>
</dbReference>
<dbReference type="SUPFAM" id="SSF55326">
    <property type="entry name" value="PurM N-terminal domain-like"/>
    <property type="match status" value="1"/>
</dbReference>
<keyword evidence="2" id="KW-0547">Nucleotide-binding</keyword>
<dbReference type="InterPro" id="IPR010918">
    <property type="entry name" value="PurM-like_C_dom"/>
</dbReference>
<feature type="binding site" evidence="2">
    <location>
        <position position="75"/>
    </location>
    <ligand>
        <name>Mg(2+)</name>
        <dbReference type="ChEBI" id="CHEBI:18420"/>
        <label>4</label>
    </ligand>
</feature>
<feature type="binding site" evidence="2">
    <location>
        <begin position="151"/>
        <end position="152"/>
    </location>
    <ligand>
        <name>ATP</name>
        <dbReference type="ChEBI" id="CHEBI:30616"/>
    </ligand>
</feature>
<feature type="domain" description="PurM-like C-terminal" evidence="4">
    <location>
        <begin position="180"/>
        <end position="327"/>
    </location>
</feature>
<dbReference type="Pfam" id="PF00586">
    <property type="entry name" value="AIRS"/>
    <property type="match status" value="1"/>
</dbReference>
<comment type="miscellaneous">
    <text evidence="2">Reaction mechanism of ThiL seems to utilize a direct, inline transfer of the gamma-phosphate of ATP to TMP rather than a phosphorylated enzyme intermediate.</text>
</comment>
<accession>A0A1T4XKQ0</accession>
<feature type="binding site" evidence="2">
    <location>
        <position position="77"/>
    </location>
    <ligand>
        <name>Mg(2+)</name>
        <dbReference type="ChEBI" id="CHEBI:18420"/>
        <label>1</label>
    </ligand>
</feature>
<dbReference type="SUPFAM" id="SSF56042">
    <property type="entry name" value="PurM C-terminal domain-like"/>
    <property type="match status" value="1"/>
</dbReference>
<feature type="binding site" evidence="2">
    <location>
        <position position="60"/>
    </location>
    <ligand>
        <name>Mg(2+)</name>
        <dbReference type="ChEBI" id="CHEBI:18420"/>
        <label>3</label>
    </ligand>
</feature>
<evidence type="ECO:0000313" key="6">
    <source>
        <dbReference type="Proteomes" id="UP000190460"/>
    </source>
</evidence>
<dbReference type="PANTHER" id="PTHR30270">
    <property type="entry name" value="THIAMINE-MONOPHOSPHATE KINASE"/>
    <property type="match status" value="1"/>
</dbReference>
<comment type="caution">
    <text evidence="2">Lacks conserved residue(s) required for the propagation of feature annotation.</text>
</comment>
<dbReference type="CDD" id="cd02194">
    <property type="entry name" value="ThiL"/>
    <property type="match status" value="1"/>
</dbReference>
<feature type="binding site" evidence="2">
    <location>
        <position position="176"/>
    </location>
    <ligand>
        <name>ATP</name>
        <dbReference type="ChEBI" id="CHEBI:30616"/>
    </ligand>
</feature>
<gene>
    <name evidence="2" type="primary">thiL</name>
    <name evidence="5" type="ORF">SAMN02745130_03100</name>
</gene>
<dbReference type="Proteomes" id="UP000190460">
    <property type="component" value="Unassembled WGS sequence"/>
</dbReference>
<feature type="binding site" evidence="2">
    <location>
        <position position="84"/>
    </location>
    <ligand>
        <name>substrate</name>
    </ligand>
</feature>
<feature type="binding site" evidence="2">
    <location>
        <position position="60"/>
    </location>
    <ligand>
        <name>Mg(2+)</name>
        <dbReference type="ChEBI" id="CHEBI:18420"/>
        <label>4</label>
    </ligand>
</feature>
<dbReference type="HAMAP" id="MF_02128">
    <property type="entry name" value="TMP_kinase"/>
    <property type="match status" value="1"/>
</dbReference>
<feature type="binding site" evidence="2">
    <location>
        <position position="243"/>
    </location>
    <ligand>
        <name>ATP</name>
        <dbReference type="ChEBI" id="CHEBI:30616"/>
    </ligand>
</feature>
<feature type="binding site" evidence="2">
    <location>
        <position position="77"/>
    </location>
    <ligand>
        <name>Mg(2+)</name>
        <dbReference type="ChEBI" id="CHEBI:18420"/>
        <label>2</label>
    </ligand>
</feature>
<organism evidence="5 6">
    <name type="scientific">Thiothrix eikelboomii</name>
    <dbReference type="NCBI Taxonomy" id="92487"/>
    <lineage>
        <taxon>Bacteria</taxon>
        <taxon>Pseudomonadati</taxon>
        <taxon>Pseudomonadota</taxon>
        <taxon>Gammaproteobacteria</taxon>
        <taxon>Thiotrichales</taxon>
        <taxon>Thiotrichaceae</taxon>
        <taxon>Thiothrix</taxon>
    </lineage>
</organism>
<feature type="binding site" evidence="2">
    <location>
        <position position="241"/>
    </location>
    <ligand>
        <name>Mg(2+)</name>
        <dbReference type="ChEBI" id="CHEBI:18420"/>
        <label>3</label>
    </ligand>
</feature>
<dbReference type="PANTHER" id="PTHR30270:SF0">
    <property type="entry name" value="THIAMINE-MONOPHOSPHATE KINASE"/>
    <property type="match status" value="1"/>
</dbReference>
<dbReference type="AlphaFoldDB" id="A0A1T4XKQ0"/>
<protein>
    <recommendedName>
        <fullName evidence="2">Thiamine-monophosphate kinase</fullName>
        <shortName evidence="2">TMP kinase</shortName>
        <shortName evidence="2">Thiamine-phosphate kinase</shortName>
        <ecNumber evidence="2">2.7.4.16</ecNumber>
    </recommendedName>
</protein>
<feature type="binding site" evidence="2">
    <location>
        <position position="105"/>
    </location>
    <ligand>
        <name>Mg(2+)</name>
        <dbReference type="ChEBI" id="CHEBI:18420"/>
        <label>2</label>
    </ligand>
</feature>
<sequence length="348" mass="38158">MVFVSSTIGKGESPMKMGLSTFGLDSLNSLIFNMHEFDLIKHYFTWTPVPSEVRLSVGDDAAILQIPPHEEFIISVDTLVEGVHFPVATPAHAVGYKALAVNLSDLAAMGAHPRWFTLALTLPAVNQTWLEEFTRGLRELATEHQIFLIGGDTTRGPLSITIQVMGTAPKHQALLRQGAQVGDLILVSGNLGEAAAGLAVIQQRLNLAHEDAADCIQRLNYPSPRVELGCWLRDYATSCMDVSDGLVADLKHLLKRSQVGAKLYHQNIPLSGALHKLNLSTALGLALTGGDDYELLFTLPQQHLEQLKQYQIVNQIKLSVIGEITQQIEQVSLDYPLVNLPDGYNHFQ</sequence>
<proteinExistence type="inferred from homology"/>
<feature type="binding site" evidence="2">
    <location>
        <position position="105"/>
    </location>
    <ligand>
        <name>Mg(2+)</name>
        <dbReference type="ChEBI" id="CHEBI:18420"/>
        <label>4</label>
    </ligand>
</feature>
<keyword evidence="2" id="KW-0808">Transferase</keyword>
<evidence type="ECO:0000259" key="4">
    <source>
        <dbReference type="Pfam" id="PF02769"/>
    </source>
</evidence>
<dbReference type="Pfam" id="PF02769">
    <property type="entry name" value="AIRS_C"/>
    <property type="match status" value="1"/>
</dbReference>